<dbReference type="EMBL" id="JAGYPE020000002">
    <property type="protein sequence ID" value="MCH6264375.1"/>
    <property type="molecule type" value="Genomic_DNA"/>
</dbReference>
<dbReference type="Pfam" id="PF18066">
    <property type="entry name" value="Phage_ABA_S"/>
    <property type="match status" value="1"/>
</dbReference>
<reference evidence="2" key="1">
    <citation type="submission" date="2021-05" db="EMBL/GenBank/DDBJ databases">
        <title>Novel Bacillus species.</title>
        <authorList>
            <person name="Liu G."/>
        </authorList>
    </citation>
    <scope>NUCLEOTIDE SEQUENCE</scope>
    <source>
        <strain evidence="2 4">FJAT-50051</strain>
    </source>
</reference>
<evidence type="ECO:0000259" key="1">
    <source>
        <dbReference type="Pfam" id="PF18066"/>
    </source>
</evidence>
<evidence type="ECO:0000313" key="2">
    <source>
        <dbReference type="EMBL" id="MBS4185623.1"/>
    </source>
</evidence>
<dbReference type="InterPro" id="IPR041270">
    <property type="entry name" value="Phage_ABA_S"/>
</dbReference>
<proteinExistence type="predicted"/>
<gene>
    <name evidence="3" type="ORF">KHB02_002370</name>
    <name evidence="2" type="ORF">KHB02_30000</name>
</gene>
<evidence type="ECO:0000313" key="4">
    <source>
        <dbReference type="Proteomes" id="UP000677265"/>
    </source>
</evidence>
<evidence type="ECO:0000313" key="3">
    <source>
        <dbReference type="EMBL" id="MCH6264375.1"/>
    </source>
</evidence>
<dbReference type="AlphaFoldDB" id="A0A942T5T3"/>
<comment type="caution">
    <text evidence="2">The sequence shown here is derived from an EMBL/GenBank/DDBJ whole genome shotgun (WGS) entry which is preliminary data.</text>
</comment>
<dbReference type="Proteomes" id="UP000677265">
    <property type="component" value="Unassembled WGS sequence"/>
</dbReference>
<feature type="domain" description="Phage ABA sandwich" evidence="1">
    <location>
        <begin position="6"/>
        <end position="88"/>
    </location>
</feature>
<dbReference type="RefSeq" id="WP_213145465.1">
    <property type="nucleotide sequence ID" value="NZ_JAGYPE020000002.1"/>
</dbReference>
<sequence length="101" mass="11595">MNKTEIIARRILGWKLNRWDRWYDFEKGIFIPVDEFQPEQNLEHAMLIVERLKELGFTYKTDGALQACFNDVCETGNTLAAAIAEAAFAIADNSSVPDEWL</sequence>
<protein>
    <recommendedName>
        <fullName evidence="1">Phage ABA sandwich domain-containing protein</fullName>
    </recommendedName>
</protein>
<accession>A0A942T5T3</accession>
<keyword evidence="4" id="KW-1185">Reference proteome</keyword>
<organism evidence="2">
    <name type="scientific">Neobacillus citreus</name>
    <dbReference type="NCBI Taxonomy" id="2833578"/>
    <lineage>
        <taxon>Bacteria</taxon>
        <taxon>Bacillati</taxon>
        <taxon>Bacillota</taxon>
        <taxon>Bacilli</taxon>
        <taxon>Bacillales</taxon>
        <taxon>Bacillaceae</taxon>
        <taxon>Neobacillus</taxon>
    </lineage>
</organism>
<dbReference type="EMBL" id="JAGYPE010000006">
    <property type="protein sequence ID" value="MBS4185623.1"/>
    <property type="molecule type" value="Genomic_DNA"/>
</dbReference>
<name>A0A942T5T3_9BACI</name>